<evidence type="ECO:0000256" key="1">
    <source>
        <dbReference type="SAM" id="MobiDB-lite"/>
    </source>
</evidence>
<comment type="caution">
    <text evidence="4">The sequence shown here is derived from an EMBL/GenBank/DDBJ whole genome shotgun (WGS) entry which is preliminary data.</text>
</comment>
<sequence length="1019" mass="116689">MNNADSLVDCCKQWSKYPRNLLQPCHRQSVLNDYRSRLDKPKTKLFDANRENIHFLEPNGFFSGYKETAIAGPADLEKHLGPNGEDPHYCMIFIESRNSRSPLNCSHQSFCYLSTFYQIPVSFLDFLFSFGQSTEPLDYHMTGFDGSDTLDTPQSEILQIPKLGRSGREHTVQYLLRSVEKSTERGQVVWHIRQLAVHHKFDFITGKSFWLSIKANSVVQERLKEAIADNPKFNPEPTSRMASSFAATLMTILVYLEWCDESWRECVNDLEGNIRVVLKSAETASVNHQPGLRASAMRFSTIGTATAAFGEPEKYSPPSLRLFNAGYGMEKPLAKYLPSALGKSLQQTNATPLLPLGPKTAAVPGTGTNDGFSEHPRKVLETFSVENLQHLHYIGGQLEKFRLVMLLNRQTLRDISEHYQDLTIREYFPSEHREECDRSLNSFARRVERIRRNLEIRVTQLEALRTCLQEGKTLVGVILQHRTMQAGRISTESSHSQSDKIEQMSYKAKREKVPMHIVAIVAILFLPGTFVSGRLAGLFEMDSYQLLKRSCEQWSTYPTYLLRPDQRRNALESYRLALDVSERQLFQASTEDVHIVEPSDSPDGYAEQTIANPFALRKHLEQNRKDPQASLILALICSHYQIPASFLDFVSSFGYTSEPQNYHTTGFDSYDTIENPRSNLLEIQQLGRSGLEHGVQYMLRSVEKSTEDTGNRKWEIRQMAIHHRYDFGHGKALWLNIKNDNAMSERMKEAIAEDPALNSALSKDIPGSFAASLRTHLVHLEWCDNSWREFICDKEGEIRRTLKGLKAAQSGNKHDVHSSSPTEHAGSGIQAETRETAGLQRSVSWRLAEEIEDLDKFPFREAEKLDSLFERLEQSLLVIQLNIQTLRDISDHYENLATRDNLPSEMVTRSFFSDLDSFSHRISRIQKNLEIPVTQVKSLMSWLRKERELFEEIMRYRSVQASCFFTKTSHLHLDRMQQIAHKTQEDTMSMHVITLVTLAFLPRAFVAVGLSVLVYWEKH</sequence>
<dbReference type="InterPro" id="IPR058257">
    <property type="entry name" value="CorA-like_dom"/>
</dbReference>
<name>A0A8H5PBU2_GIBSU</name>
<feature type="region of interest" description="Disordered" evidence="1">
    <location>
        <begin position="806"/>
        <end position="836"/>
    </location>
</feature>
<dbReference type="GeneID" id="59322950"/>
<feature type="domain" description="CorA-like transporter" evidence="3">
    <location>
        <begin position="10"/>
        <end position="280"/>
    </location>
</feature>
<protein>
    <recommendedName>
        <fullName evidence="3">CorA-like transporter domain-containing protein</fullName>
    </recommendedName>
</protein>
<keyword evidence="2" id="KW-0812">Transmembrane</keyword>
<evidence type="ECO:0000313" key="4">
    <source>
        <dbReference type="EMBL" id="KAF5593784.1"/>
    </source>
</evidence>
<dbReference type="AlphaFoldDB" id="A0A8H5PBU2"/>
<evidence type="ECO:0000259" key="3">
    <source>
        <dbReference type="Pfam" id="PF26616"/>
    </source>
</evidence>
<dbReference type="OrthoDB" id="5396681at2759"/>
<dbReference type="Pfam" id="PF26616">
    <property type="entry name" value="CorA-like"/>
    <property type="match status" value="2"/>
</dbReference>
<reference evidence="4 5" key="1">
    <citation type="submission" date="2020-05" db="EMBL/GenBank/DDBJ databases">
        <title>Identification and distribution of gene clusters putatively required for synthesis of sphingolipid metabolism inhibitors in phylogenetically diverse species of the filamentous fungus Fusarium.</title>
        <authorList>
            <person name="Kim H.-S."/>
            <person name="Busman M."/>
            <person name="Brown D.W."/>
            <person name="Divon H."/>
            <person name="Uhlig S."/>
            <person name="Proctor R.H."/>
        </authorList>
    </citation>
    <scope>NUCLEOTIDE SEQUENCE [LARGE SCALE GENOMIC DNA]</scope>
    <source>
        <strain evidence="4 5">NRRL 66333</strain>
    </source>
</reference>
<keyword evidence="5" id="KW-1185">Reference proteome</keyword>
<dbReference type="EMBL" id="JAAOAV010000153">
    <property type="protein sequence ID" value="KAF5593784.1"/>
    <property type="molecule type" value="Genomic_DNA"/>
</dbReference>
<evidence type="ECO:0000256" key="2">
    <source>
        <dbReference type="SAM" id="Phobius"/>
    </source>
</evidence>
<proteinExistence type="predicted"/>
<dbReference type="RefSeq" id="XP_036534825.1">
    <property type="nucleotide sequence ID" value="XM_036688232.1"/>
</dbReference>
<gene>
    <name evidence="4" type="ORF">FSUBG_9692</name>
</gene>
<keyword evidence="2" id="KW-0472">Membrane</keyword>
<feature type="transmembrane region" description="Helical" evidence="2">
    <location>
        <begin position="992"/>
        <end position="1016"/>
    </location>
</feature>
<feature type="domain" description="CorA-like transporter" evidence="3">
    <location>
        <begin position="549"/>
        <end position="802"/>
    </location>
</feature>
<organism evidence="4 5">
    <name type="scientific">Gibberella subglutinans</name>
    <name type="common">Fusarium subglutinans</name>
    <dbReference type="NCBI Taxonomy" id="42677"/>
    <lineage>
        <taxon>Eukaryota</taxon>
        <taxon>Fungi</taxon>
        <taxon>Dikarya</taxon>
        <taxon>Ascomycota</taxon>
        <taxon>Pezizomycotina</taxon>
        <taxon>Sordariomycetes</taxon>
        <taxon>Hypocreomycetidae</taxon>
        <taxon>Hypocreales</taxon>
        <taxon>Nectriaceae</taxon>
        <taxon>Fusarium</taxon>
        <taxon>Fusarium fujikuroi species complex</taxon>
    </lineage>
</organism>
<keyword evidence="2" id="KW-1133">Transmembrane helix</keyword>
<accession>A0A8H5PBU2</accession>
<evidence type="ECO:0000313" key="5">
    <source>
        <dbReference type="Proteomes" id="UP000547976"/>
    </source>
</evidence>
<dbReference type="Proteomes" id="UP000547976">
    <property type="component" value="Unassembled WGS sequence"/>
</dbReference>